<dbReference type="OrthoDB" id="8449931at2"/>
<name>A0A7V7KUF5_9GAMM</name>
<keyword evidence="2" id="KW-1185">Reference proteome</keyword>
<dbReference type="EMBL" id="QOVF01000006">
    <property type="protein sequence ID" value="KAA0692427.1"/>
    <property type="molecule type" value="Genomic_DNA"/>
</dbReference>
<organism evidence="1 2">
    <name type="scientific">Halopseudomonas laoshanensis</name>
    <dbReference type="NCBI Taxonomy" id="2268758"/>
    <lineage>
        <taxon>Bacteria</taxon>
        <taxon>Pseudomonadati</taxon>
        <taxon>Pseudomonadota</taxon>
        <taxon>Gammaproteobacteria</taxon>
        <taxon>Pseudomonadales</taxon>
        <taxon>Pseudomonadaceae</taxon>
        <taxon>Halopseudomonas</taxon>
    </lineage>
</organism>
<dbReference type="InterPro" id="IPR046160">
    <property type="entry name" value="DUF6162"/>
</dbReference>
<evidence type="ECO:0000313" key="2">
    <source>
        <dbReference type="Proteomes" id="UP000463138"/>
    </source>
</evidence>
<accession>A0A7V7KUF5</accession>
<protein>
    <recommendedName>
        <fullName evidence="3">Periplasmic protein</fullName>
    </recommendedName>
</protein>
<reference evidence="1 2" key="1">
    <citation type="submission" date="2018-07" db="EMBL/GenBank/DDBJ databases">
        <title>Pseudomonas laoshanensis sp. nov., isolated from soil.</title>
        <authorList>
            <person name="Sun J."/>
            <person name="Yu L."/>
            <person name="Wang M."/>
            <person name="Zhang C."/>
        </authorList>
    </citation>
    <scope>NUCLEOTIDE SEQUENCE [LARGE SCALE GENOMIC DNA]</scope>
    <source>
        <strain evidence="1 2">Y22</strain>
    </source>
</reference>
<dbReference type="Proteomes" id="UP000463138">
    <property type="component" value="Unassembled WGS sequence"/>
</dbReference>
<evidence type="ECO:0008006" key="3">
    <source>
        <dbReference type="Google" id="ProtNLM"/>
    </source>
</evidence>
<dbReference type="Pfam" id="PF19659">
    <property type="entry name" value="DUF6162"/>
    <property type="match status" value="1"/>
</dbReference>
<evidence type="ECO:0000313" key="1">
    <source>
        <dbReference type="EMBL" id="KAA0692427.1"/>
    </source>
</evidence>
<proteinExistence type="predicted"/>
<comment type="caution">
    <text evidence="1">The sequence shown here is derived from an EMBL/GenBank/DDBJ whole genome shotgun (WGS) entry which is preliminary data.</text>
</comment>
<sequence length="188" mass="20710">MTAQVIRPAGAGHETLWVLALCLLILLGASAVVLSHAKADIESDIADYQLDARMDLTAAEQGVHTDLGVAFEEMQWYLSEQGQLPSPTELADEGFPPFMDDASASNRGSHQWQRLQLGAETFYLGQSQAQDIAGTFLLWPQTSDAEIWLTRDDDVTLPTTLTTEHLIASGWRQVVAHFDAGVTRQHRH</sequence>
<dbReference type="RefSeq" id="WP_149333717.1">
    <property type="nucleotide sequence ID" value="NZ_QOVF01000006.1"/>
</dbReference>
<dbReference type="AlphaFoldDB" id="A0A7V7KUF5"/>
<gene>
    <name evidence="1" type="ORF">DT594_15835</name>
</gene>